<feature type="compositionally biased region" description="Basic residues" evidence="1">
    <location>
        <begin position="11"/>
        <end position="29"/>
    </location>
</feature>
<gene>
    <name evidence="2" type="ORF">B296_00033195</name>
</gene>
<feature type="compositionally biased region" description="Basic and acidic residues" evidence="1">
    <location>
        <begin position="1"/>
        <end position="10"/>
    </location>
</feature>
<evidence type="ECO:0000313" key="3">
    <source>
        <dbReference type="Proteomes" id="UP000287651"/>
    </source>
</evidence>
<accession>A0A426YLU9</accession>
<dbReference type="AlphaFoldDB" id="A0A426YLU9"/>
<organism evidence="2 3">
    <name type="scientific">Ensete ventricosum</name>
    <name type="common">Abyssinian banana</name>
    <name type="synonym">Musa ensete</name>
    <dbReference type="NCBI Taxonomy" id="4639"/>
    <lineage>
        <taxon>Eukaryota</taxon>
        <taxon>Viridiplantae</taxon>
        <taxon>Streptophyta</taxon>
        <taxon>Embryophyta</taxon>
        <taxon>Tracheophyta</taxon>
        <taxon>Spermatophyta</taxon>
        <taxon>Magnoliopsida</taxon>
        <taxon>Liliopsida</taxon>
        <taxon>Zingiberales</taxon>
        <taxon>Musaceae</taxon>
        <taxon>Ensete</taxon>
    </lineage>
</organism>
<name>A0A426YLU9_ENSVE</name>
<feature type="region of interest" description="Disordered" evidence="1">
    <location>
        <begin position="1"/>
        <end position="34"/>
    </location>
</feature>
<dbReference type="Proteomes" id="UP000287651">
    <property type="component" value="Unassembled WGS sequence"/>
</dbReference>
<evidence type="ECO:0000256" key="1">
    <source>
        <dbReference type="SAM" id="MobiDB-lite"/>
    </source>
</evidence>
<feature type="non-terminal residue" evidence="2">
    <location>
        <position position="1"/>
    </location>
</feature>
<reference evidence="2 3" key="1">
    <citation type="journal article" date="2014" name="Agronomy (Basel)">
        <title>A Draft Genome Sequence for Ensete ventricosum, the Drought-Tolerant Tree Against Hunger.</title>
        <authorList>
            <person name="Harrison J."/>
            <person name="Moore K.A."/>
            <person name="Paszkiewicz K."/>
            <person name="Jones T."/>
            <person name="Grant M."/>
            <person name="Ambacheew D."/>
            <person name="Muzemil S."/>
            <person name="Studholme D.J."/>
        </authorList>
    </citation>
    <scope>NUCLEOTIDE SEQUENCE [LARGE SCALE GENOMIC DNA]</scope>
</reference>
<proteinExistence type="predicted"/>
<sequence>SGWRQKDMRQRRMVLKHGKQGKKDHATRHKGLDPCFPKQERVKLSKASVIRASIGVHENKSSPFSWE</sequence>
<dbReference type="EMBL" id="AMZH03011535">
    <property type="protein sequence ID" value="RRT52692.1"/>
    <property type="molecule type" value="Genomic_DNA"/>
</dbReference>
<evidence type="ECO:0000313" key="2">
    <source>
        <dbReference type="EMBL" id="RRT52692.1"/>
    </source>
</evidence>
<comment type="caution">
    <text evidence="2">The sequence shown here is derived from an EMBL/GenBank/DDBJ whole genome shotgun (WGS) entry which is preliminary data.</text>
</comment>
<protein>
    <submittedName>
        <fullName evidence="2">Uncharacterized protein</fullName>
    </submittedName>
</protein>